<dbReference type="InterPro" id="IPR011614">
    <property type="entry name" value="Catalase_core"/>
</dbReference>
<organism evidence="13 14">
    <name type="scientific">Ictalurus punctatus</name>
    <name type="common">Channel catfish</name>
    <name type="synonym">Silurus punctatus</name>
    <dbReference type="NCBI Taxonomy" id="7998"/>
    <lineage>
        <taxon>Eukaryota</taxon>
        <taxon>Metazoa</taxon>
        <taxon>Chordata</taxon>
        <taxon>Craniata</taxon>
        <taxon>Vertebrata</taxon>
        <taxon>Euteleostomi</taxon>
        <taxon>Actinopterygii</taxon>
        <taxon>Neopterygii</taxon>
        <taxon>Teleostei</taxon>
        <taxon>Ostariophysi</taxon>
        <taxon>Siluriformes</taxon>
        <taxon>Ictaluridae</taxon>
        <taxon>Ictalurus</taxon>
    </lineage>
</organism>
<comment type="subcellular location">
    <subcellularLocation>
        <location evidence="2">Peroxisome matrix</location>
    </subcellularLocation>
</comment>
<comment type="cofactor">
    <cofactor evidence="1">
        <name>NADP(+)</name>
        <dbReference type="ChEBI" id="CHEBI:58349"/>
    </cofactor>
</comment>
<evidence type="ECO:0000256" key="2">
    <source>
        <dbReference type="ARBA" id="ARBA00004253"/>
    </source>
</evidence>
<evidence type="ECO:0000259" key="11">
    <source>
        <dbReference type="Pfam" id="PF00199"/>
    </source>
</evidence>
<keyword evidence="7" id="KW-0479">Metal-binding</keyword>
<comment type="similarity">
    <text evidence="3">Belongs to the catalase family.</text>
</comment>
<dbReference type="GO" id="GO:0005739">
    <property type="term" value="C:mitochondrion"/>
    <property type="evidence" value="ECO:0007669"/>
    <property type="project" value="TreeGrafter"/>
</dbReference>
<reference evidence="14" key="2">
    <citation type="submission" date="2025-08" db="UniProtKB">
        <authorList>
            <consortium name="RefSeq"/>
        </authorList>
    </citation>
    <scope>IDENTIFICATION</scope>
    <source>
        <tissue evidence="14">Blood</tissue>
    </source>
</reference>
<dbReference type="InterPro" id="IPR018028">
    <property type="entry name" value="Catalase"/>
</dbReference>
<dbReference type="GO" id="GO:0046872">
    <property type="term" value="F:metal ion binding"/>
    <property type="evidence" value="ECO:0007669"/>
    <property type="project" value="UniProtKB-KW"/>
</dbReference>
<dbReference type="GO" id="GO:0042744">
    <property type="term" value="P:hydrogen peroxide catabolic process"/>
    <property type="evidence" value="ECO:0007669"/>
    <property type="project" value="UniProtKB-KW"/>
</dbReference>
<dbReference type="InterPro" id="IPR020835">
    <property type="entry name" value="Catalase_sf"/>
</dbReference>
<feature type="domain" description="Catalase immune-responsive" evidence="12">
    <location>
        <begin position="86"/>
        <end position="147"/>
    </location>
</feature>
<keyword evidence="9" id="KW-0408">Iron</keyword>
<dbReference type="PANTHER" id="PTHR11465:SF9">
    <property type="entry name" value="CATALASE"/>
    <property type="match status" value="1"/>
</dbReference>
<reference evidence="13" key="1">
    <citation type="journal article" date="2016" name="Nat. Commun.">
        <title>The channel catfish genome sequence provides insights into the evolution of scale formation in teleosts.</title>
        <authorList>
            <person name="Liu Z."/>
            <person name="Liu S."/>
            <person name="Yao J."/>
            <person name="Bao L."/>
            <person name="Zhang J."/>
            <person name="Li Y."/>
            <person name="Jiang C."/>
            <person name="Sun L."/>
            <person name="Wang R."/>
            <person name="Zhang Y."/>
            <person name="Zhou T."/>
            <person name="Zeng Q."/>
            <person name="Fu Q."/>
            <person name="Gao S."/>
            <person name="Li N."/>
            <person name="Koren S."/>
            <person name="Jiang Y."/>
            <person name="Zimin A."/>
            <person name="Xu P."/>
            <person name="Phillippy A.M."/>
            <person name="Geng X."/>
            <person name="Song L."/>
            <person name="Sun F."/>
            <person name="Li C."/>
            <person name="Wang X."/>
            <person name="Chen A."/>
            <person name="Jin Y."/>
            <person name="Yuan Z."/>
            <person name="Yang Y."/>
            <person name="Tan S."/>
            <person name="Peatman E."/>
            <person name="Lu J."/>
            <person name="Qin Z."/>
            <person name="Dunham R."/>
            <person name="Li Z."/>
            <person name="Sonstegard T."/>
            <person name="Feng J."/>
            <person name="Danzmann R.G."/>
            <person name="Schroeder S."/>
            <person name="Scheffler B."/>
            <person name="Duke M.V."/>
            <person name="Ballard L."/>
            <person name="Kucuktas H."/>
            <person name="Kaltenboeck L."/>
            <person name="Liu H."/>
            <person name="Armbruster J."/>
            <person name="Xie Y."/>
            <person name="Kirby M.L."/>
            <person name="Tian Y."/>
            <person name="Flanagan M.E."/>
            <person name="Mu W."/>
            <person name="Waldbieser G.C."/>
        </authorList>
    </citation>
    <scope>NUCLEOTIDE SEQUENCE [LARGE SCALE GENOMIC DNA]</scope>
    <source>
        <strain evidence="13">SDA103</strain>
    </source>
</reference>
<dbReference type="GeneID" id="108261697"/>
<gene>
    <name evidence="14" type="primary">LOC108261697</name>
</gene>
<dbReference type="Gene3D" id="2.40.180.10">
    <property type="entry name" value="Catalase core domain"/>
    <property type="match status" value="1"/>
</dbReference>
<dbReference type="InterPro" id="IPR002226">
    <property type="entry name" value="Catalase_haem_BS"/>
</dbReference>
<keyword evidence="6" id="KW-0349">Heme</keyword>
<accession>A0A2D0QIF5</accession>
<dbReference type="Pfam" id="PF00199">
    <property type="entry name" value="Catalase"/>
    <property type="match status" value="1"/>
</dbReference>
<evidence type="ECO:0000256" key="9">
    <source>
        <dbReference type="ARBA" id="ARBA00023004"/>
    </source>
</evidence>
<keyword evidence="8" id="KW-0560">Oxidoreductase</keyword>
<feature type="domain" description="Catalase core" evidence="11">
    <location>
        <begin position="3"/>
        <end position="61"/>
    </location>
</feature>
<dbReference type="GO" id="GO:0005782">
    <property type="term" value="C:peroxisomal matrix"/>
    <property type="evidence" value="ECO:0007669"/>
    <property type="project" value="UniProtKB-SubCell"/>
</dbReference>
<dbReference type="InterPro" id="IPR010582">
    <property type="entry name" value="Catalase_immune_responsive"/>
</dbReference>
<evidence type="ECO:0000256" key="8">
    <source>
        <dbReference type="ARBA" id="ARBA00023002"/>
    </source>
</evidence>
<dbReference type="OrthoDB" id="6880011at2759"/>
<dbReference type="PANTHER" id="PTHR11465">
    <property type="entry name" value="CATALASE"/>
    <property type="match status" value="1"/>
</dbReference>
<dbReference type="KEGG" id="ipu:108261697"/>
<name>A0A2D0QIF5_ICTPU</name>
<evidence type="ECO:0000256" key="3">
    <source>
        <dbReference type="ARBA" id="ARBA00005329"/>
    </source>
</evidence>
<dbReference type="GO" id="GO:0004096">
    <property type="term" value="F:catalase activity"/>
    <property type="evidence" value="ECO:0007669"/>
    <property type="project" value="UniProtKB-EC"/>
</dbReference>
<evidence type="ECO:0000313" key="13">
    <source>
        <dbReference type="Proteomes" id="UP000221080"/>
    </source>
</evidence>
<dbReference type="Proteomes" id="UP000221080">
    <property type="component" value="Chromosome 14"/>
</dbReference>
<dbReference type="Pfam" id="PF06628">
    <property type="entry name" value="Catalase-rel"/>
    <property type="match status" value="1"/>
</dbReference>
<feature type="non-terminal residue" evidence="14">
    <location>
        <position position="1"/>
    </location>
</feature>
<keyword evidence="5" id="KW-0575">Peroxidase</keyword>
<dbReference type="SUPFAM" id="SSF56634">
    <property type="entry name" value="Heme-dependent catalase-like"/>
    <property type="match status" value="1"/>
</dbReference>
<keyword evidence="13" id="KW-1185">Reference proteome</keyword>
<evidence type="ECO:0000259" key="12">
    <source>
        <dbReference type="Pfam" id="PF06628"/>
    </source>
</evidence>
<dbReference type="PROSITE" id="PS51402">
    <property type="entry name" value="CATALASE_3"/>
    <property type="match status" value="1"/>
</dbReference>
<dbReference type="GO" id="GO:0042542">
    <property type="term" value="P:response to hydrogen peroxide"/>
    <property type="evidence" value="ECO:0007669"/>
    <property type="project" value="TreeGrafter"/>
</dbReference>
<keyword evidence="10" id="KW-0376">Hydrogen peroxide</keyword>
<evidence type="ECO:0000256" key="6">
    <source>
        <dbReference type="ARBA" id="ARBA00022617"/>
    </source>
</evidence>
<evidence type="ECO:0000313" key="14">
    <source>
        <dbReference type="RefSeq" id="XP_017317999.2"/>
    </source>
</evidence>
<sequence>SAQGRLFSYPDTHRHRLGANYLQLPVNCPYRARVANYQRDGPMCVTDNQGGVPNYYPNSFSAPDCQPRFMESKFRVSPDVGRYNSSDDDNVTQVRTFFTTVLNETERERLCQNMAGHLKGAQLFIQKRMVQHLMAVHQDYGSRVQALLDKYNAEGQKNSLHVYKKGGSSAVVASSKI</sequence>
<evidence type="ECO:0000256" key="5">
    <source>
        <dbReference type="ARBA" id="ARBA00022559"/>
    </source>
</evidence>
<dbReference type="PROSITE" id="PS00437">
    <property type="entry name" value="CATALASE_1"/>
    <property type="match status" value="1"/>
</dbReference>
<protein>
    <recommendedName>
        <fullName evidence="4">Catalase</fullName>
    </recommendedName>
</protein>
<evidence type="ECO:0000256" key="10">
    <source>
        <dbReference type="ARBA" id="ARBA00023324"/>
    </source>
</evidence>
<dbReference type="RefSeq" id="XP_017317999.2">
    <property type="nucleotide sequence ID" value="XM_017462510.3"/>
</dbReference>
<dbReference type="GO" id="GO:0020037">
    <property type="term" value="F:heme binding"/>
    <property type="evidence" value="ECO:0007669"/>
    <property type="project" value="InterPro"/>
</dbReference>
<dbReference type="AlphaFoldDB" id="A0A2D0QIF5"/>
<evidence type="ECO:0000256" key="1">
    <source>
        <dbReference type="ARBA" id="ARBA00001937"/>
    </source>
</evidence>
<evidence type="ECO:0000256" key="7">
    <source>
        <dbReference type="ARBA" id="ARBA00022723"/>
    </source>
</evidence>
<proteinExistence type="inferred from homology"/>
<evidence type="ECO:0000256" key="4">
    <source>
        <dbReference type="ARBA" id="ARBA00014132"/>
    </source>
</evidence>